<proteinExistence type="inferred from homology"/>
<dbReference type="InterPro" id="IPR001638">
    <property type="entry name" value="Solute-binding_3/MltF_N"/>
</dbReference>
<sequence length="347" mass="37988">MKNYKVFLLSLFLVFPLILIGCGISKTDSESTKKVTVNTNGDVDFSGVVLRIGAAEGKNGQAVLEAAGLDKTPYKVEFHVMQGGNLVLEAMAANQIDLGTGSQIPPIFASQSRNNGNLKIIATKKSTTLNQELVVSANSPIKSVADLKGKKIAYVKSTTAHYFLAKMLENAGVSWNDVETIAMSTSDGLSALLTGEVDALASYGNAIRSAHAKGAVTLQSADKILSGDFYWYATPEAIQDPKKHAAILDYLSRFHEANEWARQHPEEWAAHYAPQINQKTQDYVIQYNEEEKQAKTRIVPIDETTIASEQDIVNTFSKLSLLKAGIDISKIFDRSFDAEISNFKKYE</sequence>
<dbReference type="PATRIC" id="fig|1149862.3.peg.4506"/>
<dbReference type="SUPFAM" id="SSF53850">
    <property type="entry name" value="Periplasmic binding protein-like II"/>
    <property type="match status" value="1"/>
</dbReference>
<dbReference type="Proteomes" id="UP000004324">
    <property type="component" value="Unassembled WGS sequence"/>
</dbReference>
<comment type="similarity">
    <text evidence="1">Belongs to the bacterial solute-binding protein SsuA/TauA family.</text>
</comment>
<accession>I8RE50</accession>
<protein>
    <submittedName>
        <fullName evidence="3">ABC-type transporter, periplasmic subunit family 3</fullName>
    </submittedName>
</protein>
<organism evidence="3 4">
    <name type="scientific">Pelosinus fermentans B4</name>
    <dbReference type="NCBI Taxonomy" id="1149862"/>
    <lineage>
        <taxon>Bacteria</taxon>
        <taxon>Bacillati</taxon>
        <taxon>Bacillota</taxon>
        <taxon>Negativicutes</taxon>
        <taxon>Selenomonadales</taxon>
        <taxon>Sporomusaceae</taxon>
        <taxon>Pelosinus</taxon>
    </lineage>
</organism>
<dbReference type="PROSITE" id="PS51257">
    <property type="entry name" value="PROKAR_LIPOPROTEIN"/>
    <property type="match status" value="1"/>
</dbReference>
<evidence type="ECO:0000256" key="1">
    <source>
        <dbReference type="ARBA" id="ARBA00010742"/>
    </source>
</evidence>
<keyword evidence="4" id="KW-1185">Reference proteome</keyword>
<reference evidence="3 4" key="1">
    <citation type="journal article" date="2012" name="J. Bacteriol.">
        <title>Draft Genome Sequences for Two Metal-Reducing Pelosinus fermentans Strains Isolated from a Cr(VI)-Contaminated Site and for Type Strain R7.</title>
        <authorList>
            <person name="Brown S.D."/>
            <person name="Podar M."/>
            <person name="Klingeman D.M."/>
            <person name="Johnson C.M."/>
            <person name="Yang Z.K."/>
            <person name="Utturkar S.M."/>
            <person name="Land M.L."/>
            <person name="Mosher J.J."/>
            <person name="Hurt R.A.Jr."/>
            <person name="Phelps T.J."/>
            <person name="Palumbo A.V."/>
            <person name="Arkin A.P."/>
            <person name="Hazen T.C."/>
            <person name="Elias D.A."/>
        </authorList>
    </citation>
    <scope>NUCLEOTIDE SEQUENCE [LARGE SCALE GENOMIC DNA]</scope>
    <source>
        <strain evidence="3 4">B4</strain>
    </source>
</reference>
<evidence type="ECO:0000259" key="2">
    <source>
        <dbReference type="SMART" id="SM00062"/>
    </source>
</evidence>
<dbReference type="SMART" id="SM00062">
    <property type="entry name" value="PBPb"/>
    <property type="match status" value="1"/>
</dbReference>
<dbReference type="PANTHER" id="PTHR30024">
    <property type="entry name" value="ALIPHATIC SULFONATES-BINDING PROTEIN-RELATED"/>
    <property type="match status" value="1"/>
</dbReference>
<evidence type="ECO:0000313" key="3">
    <source>
        <dbReference type="EMBL" id="EIW15785.1"/>
    </source>
</evidence>
<dbReference type="EMBL" id="AKVJ01000076">
    <property type="protein sequence ID" value="EIW15785.1"/>
    <property type="molecule type" value="Genomic_DNA"/>
</dbReference>
<dbReference type="OrthoDB" id="286202at2"/>
<dbReference type="CDD" id="cd13558">
    <property type="entry name" value="PBP2_SsuA_like_2"/>
    <property type="match status" value="1"/>
</dbReference>
<dbReference type="RefSeq" id="WP_007938568.1">
    <property type="nucleotide sequence ID" value="NZ_AKVJ01000076.1"/>
</dbReference>
<comment type="caution">
    <text evidence="3">The sequence shown here is derived from an EMBL/GenBank/DDBJ whole genome shotgun (WGS) entry which is preliminary data.</text>
</comment>
<dbReference type="InterPro" id="IPR015168">
    <property type="entry name" value="SsuA/THI5"/>
</dbReference>
<dbReference type="Pfam" id="PF09084">
    <property type="entry name" value="NMT1"/>
    <property type="match status" value="1"/>
</dbReference>
<feature type="domain" description="Solute-binding protein family 3/N-terminal" evidence="2">
    <location>
        <begin position="49"/>
        <end position="284"/>
    </location>
</feature>
<evidence type="ECO:0000313" key="4">
    <source>
        <dbReference type="Proteomes" id="UP000004324"/>
    </source>
</evidence>
<gene>
    <name evidence="3" type="ORF">FB4_1474</name>
</gene>
<dbReference type="Gene3D" id="3.40.190.10">
    <property type="entry name" value="Periplasmic binding protein-like II"/>
    <property type="match status" value="2"/>
</dbReference>
<dbReference type="AlphaFoldDB" id="I8RE50"/>
<name>I8RE50_9FIRM</name>
<dbReference type="PANTHER" id="PTHR30024:SF48">
    <property type="entry name" value="ABC TRANSPORTER SUBSTRATE-BINDING PROTEIN"/>
    <property type="match status" value="1"/>
</dbReference>